<dbReference type="PANTHER" id="PTHR20275:SF26">
    <property type="entry name" value="NADH KINASE POS5, MITOCHONDRIAL"/>
    <property type="match status" value="1"/>
</dbReference>
<feature type="region of interest" description="Disordered" evidence="8">
    <location>
        <begin position="237"/>
        <end position="259"/>
    </location>
</feature>
<dbReference type="InterPro" id="IPR002504">
    <property type="entry name" value="NADK"/>
</dbReference>
<dbReference type="InterPro" id="IPR017438">
    <property type="entry name" value="ATP-NAD_kinase_N"/>
</dbReference>
<dbReference type="Proteomes" id="UP000478008">
    <property type="component" value="Unassembled WGS sequence"/>
</dbReference>
<dbReference type="HAMAP" id="MF_00361">
    <property type="entry name" value="NAD_kinase"/>
    <property type="match status" value="1"/>
</dbReference>
<dbReference type="SUPFAM" id="SSF111331">
    <property type="entry name" value="NAD kinase/diacylglycerol kinase-like"/>
    <property type="match status" value="1"/>
</dbReference>
<proteinExistence type="inferred from homology"/>
<dbReference type="PANTHER" id="PTHR20275">
    <property type="entry name" value="NAD KINASE"/>
    <property type="match status" value="1"/>
</dbReference>
<name>A0A7D9CVQ4_DEKBR</name>
<dbReference type="Gene3D" id="2.60.200.30">
    <property type="entry name" value="Probable inorganic polyphosphate/atp-NAD kinase, domain 2"/>
    <property type="match status" value="1"/>
</dbReference>
<protein>
    <submittedName>
        <fullName evidence="9">DEBR0S1_27270g1_1</fullName>
    </submittedName>
</protein>
<evidence type="ECO:0000256" key="1">
    <source>
        <dbReference type="ARBA" id="ARBA00010995"/>
    </source>
</evidence>
<evidence type="ECO:0000256" key="5">
    <source>
        <dbReference type="ARBA" id="ARBA00022840"/>
    </source>
</evidence>
<keyword evidence="3" id="KW-0547">Nucleotide-binding</keyword>
<keyword evidence="4" id="KW-0418">Kinase</keyword>
<dbReference type="EMBL" id="CABFWN010000001">
    <property type="protein sequence ID" value="VUG16851.1"/>
    <property type="molecule type" value="Genomic_DNA"/>
</dbReference>
<dbReference type="AlphaFoldDB" id="A0A7D9CVQ4"/>
<dbReference type="InterPro" id="IPR016064">
    <property type="entry name" value="NAD/diacylglycerol_kinase_sf"/>
</dbReference>
<evidence type="ECO:0000256" key="6">
    <source>
        <dbReference type="ARBA" id="ARBA00022857"/>
    </source>
</evidence>
<comment type="similarity">
    <text evidence="1">Belongs to the NAD kinase family.</text>
</comment>
<evidence type="ECO:0000256" key="7">
    <source>
        <dbReference type="ARBA" id="ARBA00023027"/>
    </source>
</evidence>
<dbReference type="Pfam" id="PF20143">
    <property type="entry name" value="NAD_kinase_C"/>
    <property type="match status" value="1"/>
</dbReference>
<evidence type="ECO:0000256" key="8">
    <source>
        <dbReference type="SAM" id="MobiDB-lite"/>
    </source>
</evidence>
<dbReference type="GO" id="GO:0019674">
    <property type="term" value="P:NAD+ metabolic process"/>
    <property type="evidence" value="ECO:0007669"/>
    <property type="project" value="InterPro"/>
</dbReference>
<keyword evidence="2" id="KW-0808">Transferase</keyword>
<accession>A0A7D9CVQ4</accession>
<sequence length="461" mass="51109">MLFALSQIRKILPFRNQLQIPPPFFSAKGFNIQPSALCKSLHTKINHKLNVRVKVRPVNDLPPQKTPKYIGGLYTPQKMLVWPSGPPRNILIVKKPHKNHVTEALLILLGHIYKKYPKCNIILKKEAAKEIEQIEKDGKQLTEERSIYTGTNSEIVGKADLLISLGGDGTILRGVSMFSSGTAPPVLSFSLGTLGFLLPFDFKDYEPALRSVFEGKAKVMRRERIECHIIKKKKSDGNEMSAGELEKEEEEFEAEEDRDDITESNSYSMHSLHVHAMNDIVMHRGALPGLINLDVFINGHFLTRTTADGLIFATPTGSTAYSLSAGGSIVHPFVRCIMITSICPRSLSFRPLILPTNSKITVKITAKNDLISANSEQTDLSGDITAKLSVDGIPVTELGPGDEIHVLSESEPKLNDKEDITEAHIEKYMEKGVWCVTRSDGDWVNGINGMLGFNTGFHTKP</sequence>
<dbReference type="GO" id="GO:0006741">
    <property type="term" value="P:NADP+ biosynthetic process"/>
    <property type="evidence" value="ECO:0007669"/>
    <property type="project" value="InterPro"/>
</dbReference>
<reference evidence="9 10" key="1">
    <citation type="submission" date="2019-07" db="EMBL/GenBank/DDBJ databases">
        <authorList>
            <person name="Friedrich A."/>
            <person name="Schacherer J."/>
        </authorList>
    </citation>
    <scope>NUCLEOTIDE SEQUENCE [LARGE SCALE GENOMIC DNA]</scope>
</reference>
<dbReference type="GO" id="GO:0005524">
    <property type="term" value="F:ATP binding"/>
    <property type="evidence" value="ECO:0007669"/>
    <property type="project" value="UniProtKB-KW"/>
</dbReference>
<feature type="compositionally biased region" description="Acidic residues" evidence="8">
    <location>
        <begin position="246"/>
        <end position="259"/>
    </location>
</feature>
<evidence type="ECO:0000256" key="4">
    <source>
        <dbReference type="ARBA" id="ARBA00022777"/>
    </source>
</evidence>
<keyword evidence="10" id="KW-1185">Reference proteome</keyword>
<evidence type="ECO:0000313" key="9">
    <source>
        <dbReference type="EMBL" id="VUG16851.1"/>
    </source>
</evidence>
<dbReference type="Pfam" id="PF01513">
    <property type="entry name" value="NAD_kinase"/>
    <property type="match status" value="1"/>
</dbReference>
<evidence type="ECO:0000256" key="3">
    <source>
        <dbReference type="ARBA" id="ARBA00022741"/>
    </source>
</evidence>
<evidence type="ECO:0000313" key="10">
    <source>
        <dbReference type="Proteomes" id="UP000478008"/>
    </source>
</evidence>
<keyword evidence="6" id="KW-0521">NADP</keyword>
<dbReference type="GO" id="GO:0003951">
    <property type="term" value="F:NAD+ kinase activity"/>
    <property type="evidence" value="ECO:0007669"/>
    <property type="project" value="InterPro"/>
</dbReference>
<dbReference type="FunFam" id="2.60.200.30:FF:000009">
    <property type="entry name" value="Poly(P)/ATP NAD kinase"/>
    <property type="match status" value="1"/>
</dbReference>
<dbReference type="Gene3D" id="3.40.50.10330">
    <property type="entry name" value="Probable inorganic polyphosphate/atp-NAD kinase, domain 1"/>
    <property type="match status" value="1"/>
</dbReference>
<gene>
    <name evidence="9" type="primary">POS5</name>
    <name evidence="9" type="ORF">DEBR0S1_27270G</name>
</gene>
<evidence type="ECO:0000256" key="2">
    <source>
        <dbReference type="ARBA" id="ARBA00022679"/>
    </source>
</evidence>
<organism evidence="9 10">
    <name type="scientific">Dekkera bruxellensis</name>
    <name type="common">Brettanomyces custersii</name>
    <dbReference type="NCBI Taxonomy" id="5007"/>
    <lineage>
        <taxon>Eukaryota</taxon>
        <taxon>Fungi</taxon>
        <taxon>Dikarya</taxon>
        <taxon>Ascomycota</taxon>
        <taxon>Saccharomycotina</taxon>
        <taxon>Pichiomycetes</taxon>
        <taxon>Pichiales</taxon>
        <taxon>Pichiaceae</taxon>
        <taxon>Brettanomyces</taxon>
    </lineage>
</organism>
<keyword evidence="7" id="KW-0520">NAD</keyword>
<dbReference type="InterPro" id="IPR017437">
    <property type="entry name" value="ATP-NAD_kinase_PpnK-typ_C"/>
</dbReference>
<keyword evidence="5" id="KW-0067">ATP-binding</keyword>